<dbReference type="EMBL" id="QEAS01000002">
    <property type="protein sequence ID" value="PWG82253.1"/>
    <property type="molecule type" value="Genomic_DNA"/>
</dbReference>
<dbReference type="PROSITE" id="PS51257">
    <property type="entry name" value="PROKAR_LIPOPROTEIN"/>
    <property type="match status" value="1"/>
</dbReference>
<dbReference type="InterPro" id="IPR024278">
    <property type="entry name" value="DUF3823_N"/>
</dbReference>
<feature type="domain" description="DUF3823" evidence="2">
    <location>
        <begin position="123"/>
        <end position="224"/>
    </location>
</feature>
<evidence type="ECO:0008006" key="5">
    <source>
        <dbReference type="Google" id="ProtNLM"/>
    </source>
</evidence>
<keyword evidence="4" id="KW-1185">Reference proteome</keyword>
<dbReference type="RefSeq" id="WP_109414531.1">
    <property type="nucleotide sequence ID" value="NZ_QEAS01000002.1"/>
</dbReference>
<dbReference type="InterPro" id="IPR041186">
    <property type="entry name" value="DUF3823_C"/>
</dbReference>
<evidence type="ECO:0000313" key="4">
    <source>
        <dbReference type="Proteomes" id="UP000245647"/>
    </source>
</evidence>
<dbReference type="AlphaFoldDB" id="A0A2U2PLG7"/>
<reference evidence="3 4" key="1">
    <citation type="submission" date="2018-04" db="EMBL/GenBank/DDBJ databases">
        <title>Pedobacter chongqingensis sp. nov., isolated from a rottenly hemp rope.</title>
        <authorList>
            <person name="Cai Y."/>
        </authorList>
    </citation>
    <scope>NUCLEOTIDE SEQUENCE [LARGE SCALE GENOMIC DNA]</scope>
    <source>
        <strain evidence="3 4">FJ4-8</strain>
    </source>
</reference>
<protein>
    <recommendedName>
        <fullName evidence="5">DUF3823 domain-containing protein</fullName>
    </recommendedName>
</protein>
<dbReference type="Proteomes" id="UP000245647">
    <property type="component" value="Unassembled WGS sequence"/>
</dbReference>
<evidence type="ECO:0000259" key="1">
    <source>
        <dbReference type="Pfam" id="PF12866"/>
    </source>
</evidence>
<name>A0A2U2PLG7_9SPHI</name>
<gene>
    <name evidence="3" type="ORF">DDR33_04385</name>
</gene>
<dbReference type="OrthoDB" id="1433240at2"/>
<comment type="caution">
    <text evidence="3">The sequence shown here is derived from an EMBL/GenBank/DDBJ whole genome shotgun (WGS) entry which is preliminary data.</text>
</comment>
<proteinExistence type="predicted"/>
<dbReference type="Gene3D" id="2.60.40.2060">
    <property type="match status" value="1"/>
</dbReference>
<dbReference type="Pfam" id="PF18003">
    <property type="entry name" value="DUF3823_C"/>
    <property type="match status" value="1"/>
</dbReference>
<accession>A0A2U2PLG7</accession>
<dbReference type="Pfam" id="PF12866">
    <property type="entry name" value="DUF3823"/>
    <property type="match status" value="1"/>
</dbReference>
<evidence type="ECO:0000313" key="3">
    <source>
        <dbReference type="EMBL" id="PWG82253.1"/>
    </source>
</evidence>
<evidence type="ECO:0000259" key="2">
    <source>
        <dbReference type="Pfam" id="PF18003"/>
    </source>
</evidence>
<dbReference type="Gene3D" id="2.60.40.1120">
    <property type="entry name" value="Carboxypeptidase-like, regulatory domain"/>
    <property type="match status" value="1"/>
</dbReference>
<sequence>MKIDIFSGVLSFSLLVIFAGCGKDNYDAPESVLSGRVVYEGQALDLRGSGEKVKLQLYQDGYQRHDPINVYVGQDGAFSAKLFDGKYKLVTADRTGPWVNSRDTMIVNVKGATTIDVPVIPFFTVSNASVSLVNNEMKTTFTINKIVPEAEIDRVILLLNSTVFVDDQINIMRKDFTDNVSPGTVNLSADLTGNTTVSSAPVLYGRVCVWAKGADQGIYSPVVRLK</sequence>
<feature type="domain" description="DUF3823" evidence="1">
    <location>
        <begin position="31"/>
        <end position="120"/>
    </location>
</feature>
<organism evidence="3 4">
    <name type="scientific">Pararcticibacter amylolyticus</name>
    <dbReference type="NCBI Taxonomy" id="2173175"/>
    <lineage>
        <taxon>Bacteria</taxon>
        <taxon>Pseudomonadati</taxon>
        <taxon>Bacteroidota</taxon>
        <taxon>Sphingobacteriia</taxon>
        <taxon>Sphingobacteriales</taxon>
        <taxon>Sphingobacteriaceae</taxon>
        <taxon>Pararcticibacter</taxon>
    </lineage>
</organism>